<proteinExistence type="predicted"/>
<dbReference type="Proteomes" id="UP001595453">
    <property type="component" value="Unassembled WGS sequence"/>
</dbReference>
<dbReference type="RefSeq" id="WP_377119611.1">
    <property type="nucleotide sequence ID" value="NZ_JBHRSD010000001.1"/>
</dbReference>
<evidence type="ECO:0000256" key="2">
    <source>
        <dbReference type="ARBA" id="ARBA00023125"/>
    </source>
</evidence>
<keyword evidence="2" id="KW-0238">DNA-binding</keyword>
<dbReference type="Pfam" id="PF12625">
    <property type="entry name" value="Arabinose_bd"/>
    <property type="match status" value="1"/>
</dbReference>
<name>A0ABV7CEQ7_9GAMM</name>
<dbReference type="InterPro" id="IPR009057">
    <property type="entry name" value="Homeodomain-like_sf"/>
</dbReference>
<evidence type="ECO:0000313" key="6">
    <source>
        <dbReference type="Proteomes" id="UP001595453"/>
    </source>
</evidence>
<dbReference type="Gene3D" id="1.10.10.60">
    <property type="entry name" value="Homeodomain-like"/>
    <property type="match status" value="1"/>
</dbReference>
<dbReference type="InterPro" id="IPR020449">
    <property type="entry name" value="Tscrpt_reg_AraC-type_HTH"/>
</dbReference>
<organism evidence="5 6">
    <name type="scientific">Pseudoalteromonas fenneropenaei</name>
    <dbReference type="NCBI Taxonomy" id="1737459"/>
    <lineage>
        <taxon>Bacteria</taxon>
        <taxon>Pseudomonadati</taxon>
        <taxon>Pseudomonadota</taxon>
        <taxon>Gammaproteobacteria</taxon>
        <taxon>Alteromonadales</taxon>
        <taxon>Pseudoalteromonadaceae</taxon>
        <taxon>Pseudoalteromonas</taxon>
    </lineage>
</organism>
<dbReference type="InterPro" id="IPR032687">
    <property type="entry name" value="AraC-type_N"/>
</dbReference>
<dbReference type="SUPFAM" id="SSF46689">
    <property type="entry name" value="Homeodomain-like"/>
    <property type="match status" value="1"/>
</dbReference>
<dbReference type="PANTHER" id="PTHR47894:SF1">
    <property type="entry name" value="HTH-TYPE TRANSCRIPTIONAL REGULATOR VQSM"/>
    <property type="match status" value="1"/>
</dbReference>
<dbReference type="EMBL" id="JBHRSD010000001">
    <property type="protein sequence ID" value="MFC3030927.1"/>
    <property type="molecule type" value="Genomic_DNA"/>
</dbReference>
<protein>
    <submittedName>
        <fullName evidence="5">AraC family transcriptional regulator ligand-binding domain-containing protein</fullName>
    </submittedName>
</protein>
<dbReference type="PROSITE" id="PS01124">
    <property type="entry name" value="HTH_ARAC_FAMILY_2"/>
    <property type="match status" value="1"/>
</dbReference>
<feature type="domain" description="HTH araC/xylS-type" evidence="4">
    <location>
        <begin position="236"/>
        <end position="332"/>
    </location>
</feature>
<dbReference type="SMART" id="SM00342">
    <property type="entry name" value="HTH_ARAC"/>
    <property type="match status" value="1"/>
</dbReference>
<evidence type="ECO:0000256" key="1">
    <source>
        <dbReference type="ARBA" id="ARBA00023015"/>
    </source>
</evidence>
<reference evidence="6" key="1">
    <citation type="journal article" date="2019" name="Int. J. Syst. Evol. Microbiol.">
        <title>The Global Catalogue of Microorganisms (GCM) 10K type strain sequencing project: providing services to taxonomists for standard genome sequencing and annotation.</title>
        <authorList>
            <consortium name="The Broad Institute Genomics Platform"/>
            <consortium name="The Broad Institute Genome Sequencing Center for Infectious Disease"/>
            <person name="Wu L."/>
            <person name="Ma J."/>
        </authorList>
    </citation>
    <scope>NUCLEOTIDE SEQUENCE [LARGE SCALE GENOMIC DNA]</scope>
    <source>
        <strain evidence="6">KCTC 42730</strain>
    </source>
</reference>
<keyword evidence="1" id="KW-0805">Transcription regulation</keyword>
<dbReference type="PRINTS" id="PR00032">
    <property type="entry name" value="HTHARAC"/>
</dbReference>
<comment type="caution">
    <text evidence="5">The sequence shown here is derived from an EMBL/GenBank/DDBJ whole genome shotgun (WGS) entry which is preliminary data.</text>
</comment>
<evidence type="ECO:0000313" key="5">
    <source>
        <dbReference type="EMBL" id="MFC3030927.1"/>
    </source>
</evidence>
<dbReference type="PANTHER" id="PTHR47894">
    <property type="entry name" value="HTH-TYPE TRANSCRIPTIONAL REGULATOR GADX"/>
    <property type="match status" value="1"/>
</dbReference>
<keyword evidence="6" id="KW-1185">Reference proteome</keyword>
<accession>A0ABV7CEQ7</accession>
<dbReference type="Pfam" id="PF12833">
    <property type="entry name" value="HTH_18"/>
    <property type="match status" value="1"/>
</dbReference>
<evidence type="ECO:0000259" key="4">
    <source>
        <dbReference type="PROSITE" id="PS01124"/>
    </source>
</evidence>
<keyword evidence="3" id="KW-0804">Transcription</keyword>
<dbReference type="InterPro" id="IPR018060">
    <property type="entry name" value="HTH_AraC"/>
</dbReference>
<sequence length="332" mass="37512">MSSTSYAYFQSVLYYLATRGCQSDYALAQIEYTLPDKAQRVPLNVYRALLDFAVTELDEPLFGFYLGQHIQLADYGALGYLVDACANLKDAIKALLAYDVLVADIGKAEFVEAEKYAWVGWQLVQSAHNSALNEDDKQLILRNMTAWVATARRLHQLVFAPTRIEFSFPLNSDEISTLTAWFGCEVQGSQPANRILFPNDYLHLPFNSNNPVLYQALKQLNETQRGQLQLTPSFAELVRQTLQQQLDLRHCKLPILAASLGISTRHLQRKLNAEQSSFAVLLQAEQQRRATLLLGTLPLAELAWHLGFAEQAAFNKAFRRWFGCTPKAYAKK</sequence>
<evidence type="ECO:0000256" key="3">
    <source>
        <dbReference type="ARBA" id="ARBA00023163"/>
    </source>
</evidence>
<gene>
    <name evidence="5" type="ORF">ACFOEE_00075</name>
</gene>